<evidence type="ECO:0000313" key="1">
    <source>
        <dbReference type="EMBL" id="PIR46058.1"/>
    </source>
</evidence>
<evidence type="ECO:0000313" key="2">
    <source>
        <dbReference type="Proteomes" id="UP000230431"/>
    </source>
</evidence>
<organism evidence="1 2">
    <name type="scientific">Candidatus Vogelbacteria bacterium CG10_big_fil_rev_8_21_14_0_10_49_38</name>
    <dbReference type="NCBI Taxonomy" id="1975043"/>
    <lineage>
        <taxon>Bacteria</taxon>
        <taxon>Candidatus Vogeliibacteriota</taxon>
    </lineage>
</organism>
<gene>
    <name evidence="1" type="ORF">COV08_01415</name>
</gene>
<sequence length="220" mass="24650">MSEQKMKYARLDLGTIEAVFNKLGGMEGAHAFLRDELQVCKPTRLWREEDGVIYFSVSSDGTEGVDWIKRLEAGGFRVGDYAKQVLRRPDLPCRPAGFKPTSGVTTEIAVLKGMLFGDRDFTTSNIRDLATTRRKLITPNAEVSCLILEKFTDREIEAMGLLSTVVMHEPINDSDGDPSLLGAHRLDEGRWLVAYDDKLDYSWSRDYGFAFAVSQALSTE</sequence>
<protein>
    <submittedName>
        <fullName evidence="1">Uncharacterized protein</fullName>
    </submittedName>
</protein>
<accession>A0A2H0RHT1</accession>
<name>A0A2H0RHT1_9BACT</name>
<proteinExistence type="predicted"/>
<comment type="caution">
    <text evidence="1">The sequence shown here is derived from an EMBL/GenBank/DDBJ whole genome shotgun (WGS) entry which is preliminary data.</text>
</comment>
<dbReference type="Proteomes" id="UP000230431">
    <property type="component" value="Unassembled WGS sequence"/>
</dbReference>
<reference evidence="1 2" key="1">
    <citation type="submission" date="2017-09" db="EMBL/GenBank/DDBJ databases">
        <title>Depth-based differentiation of microbial function through sediment-hosted aquifers and enrichment of novel symbionts in the deep terrestrial subsurface.</title>
        <authorList>
            <person name="Probst A.J."/>
            <person name="Ladd B."/>
            <person name="Jarett J.K."/>
            <person name="Geller-Mcgrath D.E."/>
            <person name="Sieber C.M."/>
            <person name="Emerson J.B."/>
            <person name="Anantharaman K."/>
            <person name="Thomas B.C."/>
            <person name="Malmstrom R."/>
            <person name="Stieglmeier M."/>
            <person name="Klingl A."/>
            <person name="Woyke T."/>
            <person name="Ryan C.M."/>
            <person name="Banfield J.F."/>
        </authorList>
    </citation>
    <scope>NUCLEOTIDE SEQUENCE [LARGE SCALE GENOMIC DNA]</scope>
    <source>
        <strain evidence="1">CG10_big_fil_rev_8_21_14_0_10_49_38</strain>
    </source>
</reference>
<dbReference type="AlphaFoldDB" id="A0A2H0RHT1"/>
<dbReference type="EMBL" id="PCYK01000012">
    <property type="protein sequence ID" value="PIR46058.1"/>
    <property type="molecule type" value="Genomic_DNA"/>
</dbReference>